<organism evidence="2">
    <name type="scientific">Rhizobium sp. ZPR3</name>
    <dbReference type="NCBI Taxonomy" id="3158967"/>
    <lineage>
        <taxon>Bacteria</taxon>
        <taxon>Pseudomonadati</taxon>
        <taxon>Pseudomonadota</taxon>
        <taxon>Alphaproteobacteria</taxon>
        <taxon>Hyphomicrobiales</taxon>
        <taxon>Rhizobiaceae</taxon>
        <taxon>Rhizobium/Agrobacterium group</taxon>
        <taxon>Rhizobium</taxon>
    </lineage>
</organism>
<name>A0AAU7S641_9HYPH</name>
<keyword evidence="1" id="KW-0732">Signal</keyword>
<evidence type="ECO:0000256" key="1">
    <source>
        <dbReference type="SAM" id="SignalP"/>
    </source>
</evidence>
<reference evidence="2" key="1">
    <citation type="submission" date="2024-06" db="EMBL/GenBank/DDBJ databases">
        <authorList>
            <person name="Li T."/>
            <person name="Gao R."/>
        </authorList>
    </citation>
    <scope>NUCLEOTIDE SEQUENCE</scope>
    <source>
        <strain evidence="2">ZPR3</strain>
        <plasmid evidence="2">unnamed4</plasmid>
    </source>
</reference>
<protein>
    <recommendedName>
        <fullName evidence="3">Serine hydrolase</fullName>
    </recommendedName>
</protein>
<feature type="chain" id="PRO_5043616438" description="Serine hydrolase" evidence="1">
    <location>
        <begin position="27"/>
        <end position="91"/>
    </location>
</feature>
<dbReference type="RefSeq" id="WP_349963150.1">
    <property type="nucleotide sequence ID" value="NZ_CP157964.1"/>
</dbReference>
<dbReference type="InterPro" id="IPR012338">
    <property type="entry name" value="Beta-lactam/transpept-like"/>
</dbReference>
<geneLocation type="plasmid" evidence="2">
    <name>unnamed4</name>
</geneLocation>
<dbReference type="AlphaFoldDB" id="A0AAU7S641"/>
<dbReference type="SUPFAM" id="SSF56601">
    <property type="entry name" value="beta-lactamase/transpeptidase-like"/>
    <property type="match status" value="1"/>
</dbReference>
<gene>
    <name evidence="2" type="ORF">ABM479_34900</name>
</gene>
<evidence type="ECO:0008006" key="3">
    <source>
        <dbReference type="Google" id="ProtNLM"/>
    </source>
</evidence>
<accession>A0AAU7S641</accession>
<dbReference type="EMBL" id="CP157964">
    <property type="protein sequence ID" value="XBT97891.1"/>
    <property type="molecule type" value="Genomic_DNA"/>
</dbReference>
<sequence>MVIFTRLNLLAIISAFTITLGSGASAQPWKSVDPSSAGWPVEQLKAAQDYAATLKPTAVMVVHSGEVIASWGEVTRKVNVASVRKSLLSAL</sequence>
<keyword evidence="2" id="KW-0614">Plasmid</keyword>
<feature type="signal peptide" evidence="1">
    <location>
        <begin position="1"/>
        <end position="26"/>
    </location>
</feature>
<proteinExistence type="predicted"/>
<evidence type="ECO:0000313" key="2">
    <source>
        <dbReference type="EMBL" id="XBT97891.1"/>
    </source>
</evidence>